<dbReference type="InterPro" id="IPR000073">
    <property type="entry name" value="AB_hydrolase_1"/>
</dbReference>
<dbReference type="EMBL" id="MFKP01000003">
    <property type="protein sequence ID" value="OGG44729.1"/>
    <property type="molecule type" value="Genomic_DNA"/>
</dbReference>
<dbReference type="PRINTS" id="PR00111">
    <property type="entry name" value="ABHYDROLASE"/>
</dbReference>
<dbReference type="Gene3D" id="3.40.50.1820">
    <property type="entry name" value="alpha/beta hydrolase"/>
    <property type="match status" value="1"/>
</dbReference>
<dbReference type="Pfam" id="PF00561">
    <property type="entry name" value="Abhydrolase_1"/>
    <property type="match status" value="1"/>
</dbReference>
<reference evidence="4 5" key="1">
    <citation type="journal article" date="2016" name="Nat. Commun.">
        <title>Thousands of microbial genomes shed light on interconnected biogeochemical processes in an aquifer system.</title>
        <authorList>
            <person name="Anantharaman K."/>
            <person name="Brown C.T."/>
            <person name="Hug L.A."/>
            <person name="Sharon I."/>
            <person name="Castelle C.J."/>
            <person name="Probst A.J."/>
            <person name="Thomas B.C."/>
            <person name="Singh A."/>
            <person name="Wilkins M.J."/>
            <person name="Karaoz U."/>
            <person name="Brodie E.L."/>
            <person name="Williams K.H."/>
            <person name="Hubbard S.S."/>
            <person name="Banfield J.F."/>
        </authorList>
    </citation>
    <scope>NUCLEOTIDE SEQUENCE [LARGE SCALE GENOMIC DNA]</scope>
</reference>
<feature type="transmembrane region" description="Helical" evidence="1">
    <location>
        <begin position="21"/>
        <end position="39"/>
    </location>
</feature>
<dbReference type="Pfam" id="PF09335">
    <property type="entry name" value="VTT_dom"/>
    <property type="match status" value="1"/>
</dbReference>
<dbReference type="GO" id="GO:0016020">
    <property type="term" value="C:membrane"/>
    <property type="evidence" value="ECO:0007669"/>
    <property type="project" value="TreeGrafter"/>
</dbReference>
<name>A0A1F6C6I7_9BACT</name>
<feature type="transmembrane region" description="Helical" evidence="1">
    <location>
        <begin position="153"/>
        <end position="173"/>
    </location>
</feature>
<dbReference type="InterPro" id="IPR050266">
    <property type="entry name" value="AB_hydrolase_sf"/>
</dbReference>
<organism evidence="4 5">
    <name type="scientific">Candidatus Kaiserbacteria bacterium RIFCSPHIGHO2_01_FULL_48_10</name>
    <dbReference type="NCBI Taxonomy" id="1798476"/>
    <lineage>
        <taxon>Bacteria</taxon>
        <taxon>Candidatus Kaiseribacteriota</taxon>
    </lineage>
</organism>
<dbReference type="Proteomes" id="UP000178249">
    <property type="component" value="Unassembled WGS sequence"/>
</dbReference>
<feature type="domain" description="VTT" evidence="3">
    <location>
        <begin position="48"/>
        <end position="174"/>
    </location>
</feature>
<dbReference type="InterPro" id="IPR032816">
    <property type="entry name" value="VTT_dom"/>
</dbReference>
<dbReference type="PANTHER" id="PTHR43798:SF33">
    <property type="entry name" value="HYDROLASE, PUTATIVE (AFU_ORTHOLOGUE AFUA_2G14860)-RELATED"/>
    <property type="match status" value="1"/>
</dbReference>
<keyword evidence="1" id="KW-1133">Transmembrane helix</keyword>
<dbReference type="SUPFAM" id="SSF53474">
    <property type="entry name" value="alpha/beta-Hydrolases"/>
    <property type="match status" value="1"/>
</dbReference>
<feature type="domain" description="AB hydrolase-1" evidence="2">
    <location>
        <begin position="250"/>
        <end position="476"/>
    </location>
</feature>
<feature type="transmembrane region" description="Helical" evidence="1">
    <location>
        <begin position="317"/>
        <end position="336"/>
    </location>
</feature>
<keyword evidence="1" id="KW-0812">Transmembrane</keyword>
<accession>A0A1F6C6I7</accession>
<proteinExistence type="predicted"/>
<gene>
    <name evidence="4" type="ORF">A2841_02040</name>
</gene>
<dbReference type="PANTHER" id="PTHR43798">
    <property type="entry name" value="MONOACYLGLYCEROL LIPASE"/>
    <property type="match status" value="1"/>
</dbReference>
<dbReference type="InterPro" id="IPR029058">
    <property type="entry name" value="AB_hydrolase_fold"/>
</dbReference>
<sequence>MVSQFYQDFFQSIQLLWNQHALGVFQWGDIVVFITIFISELGVPIFNIPNEAVLIFGGSQFGSTIGVNELRFILAAVTADVLGATIFYFIFRSWGHWILERFGPRIGLTHAKLQRFYDYFARSGFWASAIGRITPYLRIYTSMAAGLFLVKPNVFLSAVIPSSIIWVTVFSLVGFTLRKKWQTGVHFFEEHQLTILTMIFLVALITFLRWRNNGKNKEFHEPRPAPAESIQTTDNVTISYLYEKGNPDLPTIIFLHGVAGNHTCWYDIAPHFSKRGYGVLLPDLRGHGLSSKIQKRWLYHLPRFLDDLELLVQKEKLTNIILVGYSIGGAIATLFAKRHPLVVKKVVLISTNHTNPLTYRGIGFLLPIAQVILDILAVFLHWYRRRRYAFFSQLEIKPLWKSTLETLKTIPLDINLWSIRTAISVHLHEKLKLLPMPVLVLRGYHDHLLTLREAEDMLTVLPNGELKVVANANHFLPTHHPEKIVKPLEEFILRR</sequence>
<evidence type="ECO:0000259" key="2">
    <source>
        <dbReference type="Pfam" id="PF00561"/>
    </source>
</evidence>
<feature type="transmembrane region" description="Helical" evidence="1">
    <location>
        <begin position="193"/>
        <end position="210"/>
    </location>
</feature>
<evidence type="ECO:0000313" key="4">
    <source>
        <dbReference type="EMBL" id="OGG44729.1"/>
    </source>
</evidence>
<evidence type="ECO:0000256" key="1">
    <source>
        <dbReference type="SAM" id="Phobius"/>
    </source>
</evidence>
<keyword evidence="1" id="KW-0472">Membrane</keyword>
<dbReference type="AlphaFoldDB" id="A0A1F6C6I7"/>
<feature type="transmembrane region" description="Helical" evidence="1">
    <location>
        <begin position="72"/>
        <end position="91"/>
    </location>
</feature>
<protein>
    <submittedName>
        <fullName evidence="4">Uncharacterized protein</fullName>
    </submittedName>
</protein>
<evidence type="ECO:0000313" key="5">
    <source>
        <dbReference type="Proteomes" id="UP000178249"/>
    </source>
</evidence>
<evidence type="ECO:0000259" key="3">
    <source>
        <dbReference type="Pfam" id="PF09335"/>
    </source>
</evidence>
<feature type="transmembrane region" description="Helical" evidence="1">
    <location>
        <begin position="362"/>
        <end position="383"/>
    </location>
</feature>
<comment type="caution">
    <text evidence="4">The sequence shown here is derived from an EMBL/GenBank/DDBJ whole genome shotgun (WGS) entry which is preliminary data.</text>
</comment>